<dbReference type="InterPro" id="IPR039417">
    <property type="entry name" value="Peptidase_C1A_papain-like"/>
</dbReference>
<reference evidence="6" key="1">
    <citation type="journal article" date="2010" name="Genome Biol.">
        <title>Genome sequence of the necrotrophic plant pathogen Pythium ultimum reveals original pathogenicity mechanisms and effector repertoire.</title>
        <authorList>
            <person name="Levesque C.A."/>
            <person name="Brouwer H."/>
            <person name="Cano L."/>
            <person name="Hamilton J.P."/>
            <person name="Holt C."/>
            <person name="Huitema E."/>
            <person name="Raffaele S."/>
            <person name="Robideau G.P."/>
            <person name="Thines M."/>
            <person name="Win J."/>
            <person name="Zerillo M.M."/>
            <person name="Beakes G.W."/>
            <person name="Boore J.L."/>
            <person name="Busam D."/>
            <person name="Dumas B."/>
            <person name="Ferriera S."/>
            <person name="Fuerstenberg S.I."/>
            <person name="Gachon C.M."/>
            <person name="Gaulin E."/>
            <person name="Govers F."/>
            <person name="Grenville-Briggs L."/>
            <person name="Horner N."/>
            <person name="Hostetler J."/>
            <person name="Jiang R.H."/>
            <person name="Johnson J."/>
            <person name="Krajaejun T."/>
            <person name="Lin H."/>
            <person name="Meijer H.J."/>
            <person name="Moore B."/>
            <person name="Morris P."/>
            <person name="Phuntmart V."/>
            <person name="Puiu D."/>
            <person name="Shetty J."/>
            <person name="Stajich J.E."/>
            <person name="Tripathy S."/>
            <person name="Wawra S."/>
            <person name="van West P."/>
            <person name="Whitty B.R."/>
            <person name="Coutinho P.M."/>
            <person name="Henrissat B."/>
            <person name="Martin F."/>
            <person name="Thomas P.D."/>
            <person name="Tyler B.M."/>
            <person name="De Vries R.P."/>
            <person name="Kamoun S."/>
            <person name="Yandell M."/>
            <person name="Tisserat N."/>
            <person name="Buell C.R."/>
        </authorList>
    </citation>
    <scope>NUCLEOTIDE SEQUENCE</scope>
    <source>
        <strain evidence="6">DAOM:BR144</strain>
    </source>
</reference>
<dbReference type="STRING" id="431595.K3W741"/>
<dbReference type="AlphaFoldDB" id="K3W741"/>
<dbReference type="PROSITE" id="PS00139">
    <property type="entry name" value="THIOL_PROTEASE_CYS"/>
    <property type="match status" value="1"/>
</dbReference>
<keyword evidence="2" id="KW-0865">Zymogen</keyword>
<dbReference type="VEuPathDB" id="FungiDB:PYU1_G000782"/>
<dbReference type="GO" id="GO:0006508">
    <property type="term" value="P:proteolysis"/>
    <property type="evidence" value="ECO:0007669"/>
    <property type="project" value="InterPro"/>
</dbReference>
<dbReference type="InterPro" id="IPR000668">
    <property type="entry name" value="Peptidase_C1A_C"/>
</dbReference>
<keyword evidence="3" id="KW-1133">Transmembrane helix</keyword>
<dbReference type="EMBL" id="GL376620">
    <property type="status" value="NOT_ANNOTATED_CDS"/>
    <property type="molecule type" value="Genomic_DNA"/>
</dbReference>
<dbReference type="InterPro" id="IPR025660">
    <property type="entry name" value="Pept_his_AS"/>
</dbReference>
<comment type="similarity">
    <text evidence="1">Belongs to the peptidase C1 family.</text>
</comment>
<dbReference type="InterPro" id="IPR013128">
    <property type="entry name" value="Peptidase_C1A"/>
</dbReference>
<dbReference type="Proteomes" id="UP000019132">
    <property type="component" value="Unassembled WGS sequence"/>
</dbReference>
<keyword evidence="6" id="KW-1185">Reference proteome</keyword>
<protein>
    <recommendedName>
        <fullName evidence="4">Peptidase C1A papain C-terminal domain-containing protein</fullName>
    </recommendedName>
</protein>
<feature type="domain" description="Peptidase C1A papain C-terminal" evidence="4">
    <location>
        <begin position="52"/>
        <end position="320"/>
    </location>
</feature>
<organism evidence="5 6">
    <name type="scientific">Globisporangium ultimum (strain ATCC 200006 / CBS 805.95 / DAOM BR144)</name>
    <name type="common">Pythium ultimum</name>
    <dbReference type="NCBI Taxonomy" id="431595"/>
    <lineage>
        <taxon>Eukaryota</taxon>
        <taxon>Sar</taxon>
        <taxon>Stramenopiles</taxon>
        <taxon>Oomycota</taxon>
        <taxon>Peronosporomycetes</taxon>
        <taxon>Pythiales</taxon>
        <taxon>Pythiaceae</taxon>
        <taxon>Globisporangium</taxon>
    </lineage>
</organism>
<dbReference type="Gene3D" id="3.90.70.10">
    <property type="entry name" value="Cysteine proteinases"/>
    <property type="match status" value="1"/>
</dbReference>
<keyword evidence="3" id="KW-0812">Transmembrane</keyword>
<dbReference type="PROSITE" id="PS00639">
    <property type="entry name" value="THIOL_PROTEASE_HIS"/>
    <property type="match status" value="1"/>
</dbReference>
<reference evidence="6" key="2">
    <citation type="submission" date="2010-04" db="EMBL/GenBank/DDBJ databases">
        <authorList>
            <person name="Buell R."/>
            <person name="Hamilton J."/>
            <person name="Hostetler J."/>
        </authorList>
    </citation>
    <scope>NUCLEOTIDE SEQUENCE [LARGE SCALE GENOMIC DNA]</scope>
    <source>
        <strain evidence="6">DAOM:BR144</strain>
    </source>
</reference>
<dbReference type="CDD" id="cd02248">
    <property type="entry name" value="Peptidase_C1A"/>
    <property type="match status" value="1"/>
</dbReference>
<feature type="transmembrane region" description="Helical" evidence="3">
    <location>
        <begin position="347"/>
        <end position="368"/>
    </location>
</feature>
<evidence type="ECO:0000256" key="1">
    <source>
        <dbReference type="ARBA" id="ARBA00008455"/>
    </source>
</evidence>
<evidence type="ECO:0000259" key="4">
    <source>
        <dbReference type="SMART" id="SM00645"/>
    </source>
</evidence>
<evidence type="ECO:0000313" key="5">
    <source>
        <dbReference type="EnsemblProtists" id="PYU1_T000782"/>
    </source>
</evidence>
<name>K3W741_GLOUD</name>
<dbReference type="SMART" id="SM00645">
    <property type="entry name" value="Pept_C1"/>
    <property type="match status" value="1"/>
</dbReference>
<dbReference type="InterPro" id="IPR000169">
    <property type="entry name" value="Pept_cys_AS"/>
</dbReference>
<dbReference type="PANTHER" id="PTHR12411">
    <property type="entry name" value="CYSTEINE PROTEASE FAMILY C1-RELATED"/>
    <property type="match status" value="1"/>
</dbReference>
<sequence length="398" mass="42117">MGVHERHLSDSSKRSKLPEMFVHQEMRAAKAAATRRRLMMAATMSSSSSSTSTGEFNWCNTENPKGRSVCSAVKSQQNCGSCWAFAAADAIETAVAIAANQTTAVALSPQQFLSCSTRETEQTFEYCWATSGVSGVTWLSDSIKWKSTNNGCDGGMTHGAFMDAAQLQYGLVTELEMPYSDSSGSSGSNQTCVTTSNKTAASITDWTQIVGKDCSVSSDPNVLLRNALQDQPIAVALNSDDPFKDYSGGFYSCPNDGDLSSKDDINHALLLVGYGTDATSGDYWILKNSYGSSWGDKGYMKLLADNKANCGLNVFPVIPLGATAGVATATVDGGGAKKFVGLSPSTWIALAVVLSVVTIVLTAIGVWFSSKKRAALREQNGGAIYLAQTPQHTNGATI</sequence>
<accession>K3W741</accession>
<dbReference type="eggNOG" id="KOG1543">
    <property type="taxonomic scope" value="Eukaryota"/>
</dbReference>
<dbReference type="GO" id="GO:0008234">
    <property type="term" value="F:cysteine-type peptidase activity"/>
    <property type="evidence" value="ECO:0007669"/>
    <property type="project" value="InterPro"/>
</dbReference>
<evidence type="ECO:0000256" key="2">
    <source>
        <dbReference type="ARBA" id="ARBA00023145"/>
    </source>
</evidence>
<dbReference type="EnsemblProtists" id="PYU1_T000782">
    <property type="protein sequence ID" value="PYU1_T000782"/>
    <property type="gene ID" value="PYU1_G000782"/>
</dbReference>
<dbReference type="Pfam" id="PF00112">
    <property type="entry name" value="Peptidase_C1"/>
    <property type="match status" value="1"/>
</dbReference>
<evidence type="ECO:0000313" key="6">
    <source>
        <dbReference type="Proteomes" id="UP000019132"/>
    </source>
</evidence>
<proteinExistence type="inferred from homology"/>
<dbReference type="SUPFAM" id="SSF54001">
    <property type="entry name" value="Cysteine proteinases"/>
    <property type="match status" value="1"/>
</dbReference>
<dbReference type="InParanoid" id="K3W741"/>
<dbReference type="HOGENOM" id="CLU_562029_0_0_1"/>
<dbReference type="InterPro" id="IPR038765">
    <property type="entry name" value="Papain-like_cys_pep_sf"/>
</dbReference>
<keyword evidence="3" id="KW-0472">Membrane</keyword>
<reference evidence="5" key="3">
    <citation type="submission" date="2015-02" db="UniProtKB">
        <authorList>
            <consortium name="EnsemblProtists"/>
        </authorList>
    </citation>
    <scope>IDENTIFICATION</scope>
    <source>
        <strain evidence="5">DAOM BR144</strain>
    </source>
</reference>
<dbReference type="OMA" id="KSQQNCG"/>
<evidence type="ECO:0000256" key="3">
    <source>
        <dbReference type="SAM" id="Phobius"/>
    </source>
</evidence>
<dbReference type="PRINTS" id="PR00705">
    <property type="entry name" value="PAPAIN"/>
</dbReference>